<protein>
    <recommendedName>
        <fullName evidence="4">Nucleopolyhedrovirus P10 family protein</fullName>
    </recommendedName>
</protein>
<keyword evidence="3" id="KW-1185">Reference proteome</keyword>
<comment type="caution">
    <text evidence="2">The sequence shown here is derived from an EMBL/GenBank/DDBJ whole genome shotgun (WGS) entry which is preliminary data.</text>
</comment>
<evidence type="ECO:0008006" key="4">
    <source>
        <dbReference type="Google" id="ProtNLM"/>
    </source>
</evidence>
<evidence type="ECO:0000313" key="2">
    <source>
        <dbReference type="EMBL" id="MBE1596103.1"/>
    </source>
</evidence>
<sequence>MTADRWTKAVRRHLGTGRVLPLGGPQDGAWITERAVESVLRGAAAALRGLSLGPLRVSSADVDGSEAAVPPPPSALPCGPLRVTADFAALAGPAAEPFPATAARLRTVLTTTARERIGLRVAEVDLRLTHLLEDDEQAVPPLSAPPSATPAPPTGDDEQARAAAAGLAVPGVGRLTTVLGAPGTTGPALPRRHVLVELVVTEERRALDVAREVRVAVGEAMPDHPTVAVLVTAVTGGAALA</sequence>
<feature type="compositionally biased region" description="Pro residues" evidence="1">
    <location>
        <begin position="142"/>
        <end position="153"/>
    </location>
</feature>
<dbReference type="AlphaFoldDB" id="A0A8I0P6C8"/>
<evidence type="ECO:0000313" key="3">
    <source>
        <dbReference type="Proteomes" id="UP000629287"/>
    </source>
</evidence>
<dbReference type="Proteomes" id="UP000629287">
    <property type="component" value="Unassembled WGS sequence"/>
</dbReference>
<dbReference type="RefSeq" id="WP_050398309.1">
    <property type="nucleotide sequence ID" value="NZ_JADBGF010000001.1"/>
</dbReference>
<proteinExistence type="predicted"/>
<accession>A0A8I0P6C8</accession>
<name>A0A8I0P6C8_9ACTN</name>
<dbReference type="GeneID" id="86826827"/>
<reference evidence="2 3" key="1">
    <citation type="submission" date="2020-10" db="EMBL/GenBank/DDBJ databases">
        <title>Sequencing the genomes of 1000 actinobacteria strains.</title>
        <authorList>
            <person name="Klenk H.-P."/>
        </authorList>
    </citation>
    <scope>NUCLEOTIDE SEQUENCE [LARGE SCALE GENOMIC DNA]</scope>
    <source>
        <strain evidence="2 3">DSM 41803</strain>
    </source>
</reference>
<gene>
    <name evidence="2" type="ORF">H4687_002232</name>
</gene>
<evidence type="ECO:0000256" key="1">
    <source>
        <dbReference type="SAM" id="MobiDB-lite"/>
    </source>
</evidence>
<dbReference type="EMBL" id="JADBGF010000001">
    <property type="protein sequence ID" value="MBE1596103.1"/>
    <property type="molecule type" value="Genomic_DNA"/>
</dbReference>
<dbReference type="OrthoDB" id="4338350at2"/>
<organism evidence="2 3">
    <name type="scientific">Streptomyces stelliscabiei</name>
    <dbReference type="NCBI Taxonomy" id="146820"/>
    <lineage>
        <taxon>Bacteria</taxon>
        <taxon>Bacillati</taxon>
        <taxon>Actinomycetota</taxon>
        <taxon>Actinomycetes</taxon>
        <taxon>Kitasatosporales</taxon>
        <taxon>Streptomycetaceae</taxon>
        <taxon>Streptomyces</taxon>
    </lineage>
</organism>
<feature type="region of interest" description="Disordered" evidence="1">
    <location>
        <begin position="135"/>
        <end position="159"/>
    </location>
</feature>